<dbReference type="EMBL" id="CAKOGL010000003">
    <property type="protein sequence ID" value="CAH2085051.1"/>
    <property type="molecule type" value="Genomic_DNA"/>
</dbReference>
<dbReference type="Proteomes" id="UP001153954">
    <property type="component" value="Unassembled WGS sequence"/>
</dbReference>
<accession>A0AAU9TD68</accession>
<sequence>MPKKKGKKKASNADFTINDCANAPKPVGRVKKSVEIETGPEKTWEDLQDDDFDIIEESNADGTKNFVYKKKRNQSKNESENNDTGIEYPEIVWYLISPYIKPEEVGNFARINKATYAITKRESFWRALYKRYCQNNPKLPEKLRIENSYKLYGLRQRVIRALYHTYEVFVKKILQQATQESRPHQLVKRRCVNVWYCKGQTYWFVYFKLKKANVDTRVKSLDFIEELGRIDANPEMDSQVMQVTCQNFYEVPPLMGMTLSSVSMVLSQGFRHHRLHLGFNTGHYNVSRNVIPECTVVIDTVVNILVYDWWHPKYPNFENRLPLMDEESLPVLKKDFFTSCNRDLGL</sequence>
<proteinExistence type="predicted"/>
<evidence type="ECO:0000256" key="1">
    <source>
        <dbReference type="SAM" id="MobiDB-lite"/>
    </source>
</evidence>
<protein>
    <recommendedName>
        <fullName evidence="4">Transmembrane protein 183</fullName>
    </recommendedName>
</protein>
<dbReference type="GO" id="GO:0019005">
    <property type="term" value="C:SCF ubiquitin ligase complex"/>
    <property type="evidence" value="ECO:0007669"/>
    <property type="project" value="TreeGrafter"/>
</dbReference>
<keyword evidence="3" id="KW-1185">Reference proteome</keyword>
<organism evidence="2 3">
    <name type="scientific">Euphydryas editha</name>
    <name type="common">Edith's checkerspot</name>
    <dbReference type="NCBI Taxonomy" id="104508"/>
    <lineage>
        <taxon>Eukaryota</taxon>
        <taxon>Metazoa</taxon>
        <taxon>Ecdysozoa</taxon>
        <taxon>Arthropoda</taxon>
        <taxon>Hexapoda</taxon>
        <taxon>Insecta</taxon>
        <taxon>Pterygota</taxon>
        <taxon>Neoptera</taxon>
        <taxon>Endopterygota</taxon>
        <taxon>Lepidoptera</taxon>
        <taxon>Glossata</taxon>
        <taxon>Ditrysia</taxon>
        <taxon>Papilionoidea</taxon>
        <taxon>Nymphalidae</taxon>
        <taxon>Nymphalinae</taxon>
        <taxon>Euphydryas</taxon>
    </lineage>
</organism>
<evidence type="ECO:0000313" key="3">
    <source>
        <dbReference type="Proteomes" id="UP001153954"/>
    </source>
</evidence>
<gene>
    <name evidence="2" type="ORF">EEDITHA_LOCUS1567</name>
</gene>
<dbReference type="PANTHER" id="PTHR20988:SF2">
    <property type="entry name" value="TRANSMEMBRANE PROTEIN 183A-RELATED"/>
    <property type="match status" value="1"/>
</dbReference>
<reference evidence="2" key="1">
    <citation type="submission" date="2022-03" db="EMBL/GenBank/DDBJ databases">
        <authorList>
            <person name="Tunstrom K."/>
        </authorList>
    </citation>
    <scope>NUCLEOTIDE SEQUENCE</scope>
</reference>
<dbReference type="PANTHER" id="PTHR20988">
    <property type="entry name" value="TRANSMEMBRANE PROTEIN 183A-RELATED"/>
    <property type="match status" value="1"/>
</dbReference>
<name>A0AAU9TD68_EUPED</name>
<evidence type="ECO:0000313" key="2">
    <source>
        <dbReference type="EMBL" id="CAH2085051.1"/>
    </source>
</evidence>
<comment type="caution">
    <text evidence="2">The sequence shown here is derived from an EMBL/GenBank/DDBJ whole genome shotgun (WGS) entry which is preliminary data.</text>
</comment>
<evidence type="ECO:0008006" key="4">
    <source>
        <dbReference type="Google" id="ProtNLM"/>
    </source>
</evidence>
<dbReference type="AlphaFoldDB" id="A0AAU9TD68"/>
<dbReference type="InterPro" id="IPR026509">
    <property type="entry name" value="TMEM183"/>
</dbReference>
<feature type="region of interest" description="Disordered" evidence="1">
    <location>
        <begin position="1"/>
        <end position="35"/>
    </location>
</feature>
<feature type="compositionally biased region" description="Basic residues" evidence="1">
    <location>
        <begin position="1"/>
        <end position="10"/>
    </location>
</feature>
<dbReference type="GO" id="GO:0031647">
    <property type="term" value="P:regulation of protein stability"/>
    <property type="evidence" value="ECO:0007669"/>
    <property type="project" value="TreeGrafter"/>
</dbReference>